<protein>
    <submittedName>
        <fullName evidence="2">Uncharacterized protein</fullName>
    </submittedName>
</protein>
<dbReference type="EMBL" id="JAYRBN010000007">
    <property type="protein sequence ID" value="KAL2751178.1"/>
    <property type="molecule type" value="Genomic_DNA"/>
</dbReference>
<dbReference type="Proteomes" id="UP001607303">
    <property type="component" value="Unassembled WGS sequence"/>
</dbReference>
<feature type="region of interest" description="Disordered" evidence="1">
    <location>
        <begin position="1"/>
        <end position="39"/>
    </location>
</feature>
<evidence type="ECO:0000313" key="2">
    <source>
        <dbReference type="EMBL" id="KAL2751178.1"/>
    </source>
</evidence>
<evidence type="ECO:0000313" key="3">
    <source>
        <dbReference type="Proteomes" id="UP001607303"/>
    </source>
</evidence>
<feature type="compositionally biased region" description="Polar residues" evidence="1">
    <location>
        <begin position="67"/>
        <end position="76"/>
    </location>
</feature>
<comment type="caution">
    <text evidence="2">The sequence shown here is derived from an EMBL/GenBank/DDBJ whole genome shotgun (WGS) entry which is preliminary data.</text>
</comment>
<name>A0ABD2D1A8_VESMC</name>
<feature type="region of interest" description="Disordered" evidence="1">
    <location>
        <begin position="65"/>
        <end position="99"/>
    </location>
</feature>
<organism evidence="2 3">
    <name type="scientific">Vespula maculifrons</name>
    <name type="common">Eastern yellow jacket</name>
    <name type="synonym">Wasp</name>
    <dbReference type="NCBI Taxonomy" id="7453"/>
    <lineage>
        <taxon>Eukaryota</taxon>
        <taxon>Metazoa</taxon>
        <taxon>Ecdysozoa</taxon>
        <taxon>Arthropoda</taxon>
        <taxon>Hexapoda</taxon>
        <taxon>Insecta</taxon>
        <taxon>Pterygota</taxon>
        <taxon>Neoptera</taxon>
        <taxon>Endopterygota</taxon>
        <taxon>Hymenoptera</taxon>
        <taxon>Apocrita</taxon>
        <taxon>Aculeata</taxon>
        <taxon>Vespoidea</taxon>
        <taxon>Vespidae</taxon>
        <taxon>Vespinae</taxon>
        <taxon>Vespula</taxon>
    </lineage>
</organism>
<sequence>MKEYRREYESRGGSERFREVKDTDPSGLPRPRSCEKAGCKRYTGGRRPFLMEPRQVLRVNKLGFGERQSQNMSMTRTRGEPHKALLSASETRNAEKTDKRKDGGCYVLLHVQSTRGVFGHAS</sequence>
<feature type="compositionally biased region" description="Basic and acidic residues" evidence="1">
    <location>
        <begin position="1"/>
        <end position="24"/>
    </location>
</feature>
<proteinExistence type="predicted"/>
<keyword evidence="3" id="KW-1185">Reference proteome</keyword>
<gene>
    <name evidence="2" type="ORF">V1477_000336</name>
</gene>
<accession>A0ABD2D1A8</accession>
<dbReference type="AlphaFoldDB" id="A0ABD2D1A8"/>
<reference evidence="2 3" key="1">
    <citation type="journal article" date="2024" name="Ann. Entomol. Soc. Am.">
        <title>Genomic analyses of the southern and eastern yellowjacket wasps (Hymenoptera: Vespidae) reveal evolutionary signatures of social life.</title>
        <authorList>
            <person name="Catto M.A."/>
            <person name="Caine P.B."/>
            <person name="Orr S.E."/>
            <person name="Hunt B.G."/>
            <person name="Goodisman M.A.D."/>
        </authorList>
    </citation>
    <scope>NUCLEOTIDE SEQUENCE [LARGE SCALE GENOMIC DNA]</scope>
    <source>
        <strain evidence="2">232</strain>
        <tissue evidence="2">Head and thorax</tissue>
    </source>
</reference>
<evidence type="ECO:0000256" key="1">
    <source>
        <dbReference type="SAM" id="MobiDB-lite"/>
    </source>
</evidence>